<accession>A0A4Z2GII8</accession>
<comment type="caution">
    <text evidence="2">The sequence shown here is derived from an EMBL/GenBank/DDBJ whole genome shotgun (WGS) entry which is preliminary data.</text>
</comment>
<name>A0A4Z2GII8_9TELE</name>
<evidence type="ECO:0000313" key="2">
    <source>
        <dbReference type="EMBL" id="TNN53100.1"/>
    </source>
</evidence>
<evidence type="ECO:0000313" key="3">
    <source>
        <dbReference type="Proteomes" id="UP000314294"/>
    </source>
</evidence>
<feature type="compositionally biased region" description="Polar residues" evidence="1">
    <location>
        <begin position="251"/>
        <end position="260"/>
    </location>
</feature>
<feature type="region of interest" description="Disordered" evidence="1">
    <location>
        <begin position="228"/>
        <end position="260"/>
    </location>
</feature>
<sequence>MSQFKGLSDYFLTRSAGAEDSQPPMEPPIIQEDCDLPVVSEDSGTWRRTSCRLRTSSACRDDRVRPSGSFIRFTVRSSGPRRASRVIVEISDVPVPPAALPEVSVLARGPRPSTAACDITGSLDWDPRPLDPVPPAALPEVSVLAPGLRPPTAPLHHDGPLKIHNLSVEEHRRLYHQVVDDMLKFQSGHRRPYSLYLGRVVKQMLWETLERPLLTETVGEDRLVRVDESHGVGGHPPLHLVDVSGEPRPTEPTTGNRDQI</sequence>
<gene>
    <name evidence="2" type="ORF">EYF80_036682</name>
</gene>
<dbReference type="AlphaFoldDB" id="A0A4Z2GII8"/>
<dbReference type="Pfam" id="PF15578">
    <property type="entry name" value="DUF4662"/>
    <property type="match status" value="1"/>
</dbReference>
<reference evidence="2 3" key="1">
    <citation type="submission" date="2019-03" db="EMBL/GenBank/DDBJ databases">
        <title>First draft genome of Liparis tanakae, snailfish: a comprehensive survey of snailfish specific genes.</title>
        <authorList>
            <person name="Kim W."/>
            <person name="Song I."/>
            <person name="Jeong J.-H."/>
            <person name="Kim D."/>
            <person name="Kim S."/>
            <person name="Ryu S."/>
            <person name="Song J.Y."/>
            <person name="Lee S.K."/>
        </authorList>
    </citation>
    <scope>NUCLEOTIDE SEQUENCE [LARGE SCALE GENOMIC DNA]</scope>
    <source>
        <tissue evidence="2">Muscle</tissue>
    </source>
</reference>
<keyword evidence="3" id="KW-1185">Reference proteome</keyword>
<dbReference type="Proteomes" id="UP000314294">
    <property type="component" value="Unassembled WGS sequence"/>
</dbReference>
<proteinExistence type="predicted"/>
<dbReference type="InterPro" id="IPR028970">
    <property type="entry name" value="DUF4662"/>
</dbReference>
<protein>
    <submittedName>
        <fullName evidence="2">Uncharacterized protein</fullName>
    </submittedName>
</protein>
<organism evidence="2 3">
    <name type="scientific">Liparis tanakae</name>
    <name type="common">Tanaka's snailfish</name>
    <dbReference type="NCBI Taxonomy" id="230148"/>
    <lineage>
        <taxon>Eukaryota</taxon>
        <taxon>Metazoa</taxon>
        <taxon>Chordata</taxon>
        <taxon>Craniata</taxon>
        <taxon>Vertebrata</taxon>
        <taxon>Euteleostomi</taxon>
        <taxon>Actinopterygii</taxon>
        <taxon>Neopterygii</taxon>
        <taxon>Teleostei</taxon>
        <taxon>Neoteleostei</taxon>
        <taxon>Acanthomorphata</taxon>
        <taxon>Eupercaria</taxon>
        <taxon>Perciformes</taxon>
        <taxon>Cottioidei</taxon>
        <taxon>Cottales</taxon>
        <taxon>Liparidae</taxon>
        <taxon>Liparis</taxon>
    </lineage>
</organism>
<evidence type="ECO:0000256" key="1">
    <source>
        <dbReference type="SAM" id="MobiDB-lite"/>
    </source>
</evidence>
<dbReference type="EMBL" id="SRLO01000526">
    <property type="protein sequence ID" value="TNN53100.1"/>
    <property type="molecule type" value="Genomic_DNA"/>
</dbReference>
<dbReference type="OrthoDB" id="8417148at2759"/>